<feature type="compositionally biased region" description="Polar residues" evidence="1">
    <location>
        <begin position="11"/>
        <end position="25"/>
    </location>
</feature>
<name>A0A8G0LC31_9HYPO</name>
<evidence type="ECO:0000256" key="1">
    <source>
        <dbReference type="SAM" id="MobiDB-lite"/>
    </source>
</evidence>
<dbReference type="AlphaFoldDB" id="A0A8G0LC31"/>
<evidence type="ECO:0000313" key="2">
    <source>
        <dbReference type="EMBL" id="QYS98034.1"/>
    </source>
</evidence>
<organism evidence="2 3">
    <name type="scientific">Trichoderma simmonsii</name>
    <dbReference type="NCBI Taxonomy" id="1491479"/>
    <lineage>
        <taxon>Eukaryota</taxon>
        <taxon>Fungi</taxon>
        <taxon>Dikarya</taxon>
        <taxon>Ascomycota</taxon>
        <taxon>Pezizomycotina</taxon>
        <taxon>Sordariomycetes</taxon>
        <taxon>Hypocreomycetidae</taxon>
        <taxon>Hypocreales</taxon>
        <taxon>Hypocreaceae</taxon>
        <taxon>Trichoderma</taxon>
    </lineage>
</organism>
<evidence type="ECO:0000313" key="3">
    <source>
        <dbReference type="Proteomes" id="UP000826661"/>
    </source>
</evidence>
<feature type="region of interest" description="Disordered" evidence="1">
    <location>
        <begin position="1"/>
        <end position="26"/>
    </location>
</feature>
<accession>A0A8G0LC31</accession>
<feature type="region of interest" description="Disordered" evidence="1">
    <location>
        <begin position="66"/>
        <end position="85"/>
    </location>
</feature>
<proteinExistence type="predicted"/>
<reference evidence="2 3" key="1">
    <citation type="journal article" date="2021" name="BMC Genomics">
        <title>Telomere-to-telomere genome assembly of asparaginase-producing Trichoderma simmonsii.</title>
        <authorList>
            <person name="Chung D."/>
            <person name="Kwon Y.M."/>
            <person name="Yang Y."/>
        </authorList>
    </citation>
    <scope>NUCLEOTIDE SEQUENCE [LARGE SCALE GENOMIC DNA]</scope>
    <source>
        <strain evidence="2 3">GH-Sj1</strain>
    </source>
</reference>
<dbReference type="Proteomes" id="UP000826661">
    <property type="component" value="Chromosome III"/>
</dbReference>
<gene>
    <name evidence="2" type="ORF">H0G86_005233</name>
</gene>
<feature type="compositionally biased region" description="Low complexity" evidence="1">
    <location>
        <begin position="68"/>
        <end position="85"/>
    </location>
</feature>
<sequence length="85" mass="9142">MPLPKRLNVVPSATQQSNPASNVPVQHTDKRSIWSLLQTPPSYSLFDTGLVVRFFPRGRTLVPSFDVGASSRHSARASGSPLGLG</sequence>
<protein>
    <submittedName>
        <fullName evidence="2">Uncharacterized protein</fullName>
    </submittedName>
</protein>
<keyword evidence="3" id="KW-1185">Reference proteome</keyword>
<dbReference type="EMBL" id="CP075866">
    <property type="protein sequence ID" value="QYS98034.1"/>
    <property type="molecule type" value="Genomic_DNA"/>
</dbReference>